<dbReference type="EnsemblMetazoa" id="PHUM343790-RA">
    <property type="protein sequence ID" value="PHUM343790-PA"/>
    <property type="gene ID" value="PHUM343790"/>
</dbReference>
<dbReference type="InterPro" id="IPR001849">
    <property type="entry name" value="PH_domain"/>
</dbReference>
<evidence type="ECO:0000259" key="4">
    <source>
        <dbReference type="PROSITE" id="PS50020"/>
    </source>
</evidence>
<keyword evidence="8" id="KW-1185">Reference proteome</keyword>
<sequence>MTSKVFHCIPVNVACWLQDIRYTAEDYYDYGIEWKYHYYHRVWKNEEENSSNESIYDNVDRNDFKTKRGEETNDEKVIETNKSSSLSSPLAEEIVFDDVIFAKDFFSKSECPTWPMRKFSKMQDRRSSLKNILEYILFKLKMIKTILNLSDIIYGKDFGEFVREEKENGKTDAFMSNLLASYRDRHIRESVWTWLNDLPGLLTPHKPDFSGFLNVGISADKPPVPPKRKKRKTTQWNRCRFVTPRRRRHAKKLNYNSVKGKEIAGKITKTITNNNNNADSSTCSDHFSNDKVESGEKSNLLLLPYDVLKFEMNNEDVVDDNVTAKPLPFPLPTPELEFEINELLMMQRVTESSKTRRLRRRCMPLESKGPFLDKSNDIVEYCVKDIPNALPAQLSKRSTKESFLANEMSNVNLKKIFDKLSREMIDAESQKKVETFLKSKFLNKNVEYLSELKTVKLREDVIIDWENDYENLNEPVILEGKSISPKGANDRSGKYWKNGVDDDDGDRRISWESATETCVSRTESFSQYENVKQSSNEYMEKYLQSREESESLCGNNNNDNKYQECETVPSISSSKTVADTSTTTKTHKTSLQVILSDSNDKFTEDSGKLKSESETFDKISITSDDNNSFSDFDSEYSESGATPASGVLHTSWCNENDSLTSLTWELSSQDENDERREDNEIHNDYHDYRPLSYCSTVESNFSDSDSTLKSSYSGKIFPNETRVENKKENEEVKFHDKSRVNDKIFRSKSLDFFRDSLTESRCRGRRRFDRLRDRNSVRSDVCDWMAKIRGIVLSEDDEWILSFDSEERAYFFEETSKKSLWALPDYSISENSKPEFNYSIQRSATESAIIPHENETKLRQSKDGDKNNRISASVRSSKAQSMLIEPKFDIPANNGNKAFSMPRDLTKIYGEIIYFGVLNKTKISENGKKLRKNWTPAFAVLTESYLFFFKDAKSFQNMKNVVGVSNNHMCLNLQGALIEKGDKISSRKNVYKISCSDNTDVLIQTEKTAEADEWFKEISLVIQNLPPELNPPPPPSSSSPLFDLSSPSKVVGRTKSLKVRTKDNTGSMEDLSSTSEDRQNKIKAKLKKFFIRRPTVDSLKKKGIWKDEPVFGCSLEQITKNRNPRVPVFVEKCIECIESKEENMKTDGLYRASGNLSQVQKIRLEVDQNNLNIMKDEEDVHVLTGSLKLFFRELKEPLIPSKQLEPALLATDKQGRKERIKDFQKIVKSLPTPNYDTLKFLLQHLLRVKEYHKFNRMNINNLAIVFGPTLMWPEQESANMALELMQQNVVIECLLKEYQEIFT</sequence>
<accession>E0VNR9</accession>
<feature type="domain" description="WW" evidence="4">
    <location>
        <begin position="793"/>
        <end position="826"/>
    </location>
</feature>
<dbReference type="Gene3D" id="2.30.29.30">
    <property type="entry name" value="Pleckstrin-homology domain (PH domain)/Phosphotyrosine-binding domain (PTB)"/>
    <property type="match status" value="1"/>
</dbReference>
<dbReference type="GeneID" id="8231849"/>
<feature type="compositionally biased region" description="Polar residues" evidence="2">
    <location>
        <begin position="1064"/>
        <end position="1074"/>
    </location>
</feature>
<dbReference type="InterPro" id="IPR008936">
    <property type="entry name" value="Rho_GTPase_activation_prot"/>
</dbReference>
<dbReference type="eggNOG" id="KOG1450">
    <property type="taxonomic scope" value="Eukaryota"/>
</dbReference>
<evidence type="ECO:0000256" key="2">
    <source>
        <dbReference type="SAM" id="MobiDB-lite"/>
    </source>
</evidence>
<dbReference type="GO" id="GO:0005737">
    <property type="term" value="C:cytoplasm"/>
    <property type="evidence" value="ECO:0007669"/>
    <property type="project" value="TreeGrafter"/>
</dbReference>
<dbReference type="Gene3D" id="1.10.555.10">
    <property type="entry name" value="Rho GTPase activation protein"/>
    <property type="match status" value="1"/>
</dbReference>
<dbReference type="PANTHER" id="PTHR23176">
    <property type="entry name" value="RHO/RAC/CDC GTPASE-ACTIVATING PROTEIN"/>
    <property type="match status" value="1"/>
</dbReference>
<gene>
    <name evidence="7" type="primary">8231849</name>
    <name evidence="6" type="ORF">Phum_PHUM343790</name>
</gene>
<dbReference type="SMART" id="SM00233">
    <property type="entry name" value="PH"/>
    <property type="match status" value="1"/>
</dbReference>
<dbReference type="KEGG" id="phu:Phum_PHUM343790"/>
<evidence type="ECO:0000313" key="6">
    <source>
        <dbReference type="EMBL" id="EEB15025.1"/>
    </source>
</evidence>
<evidence type="ECO:0000259" key="3">
    <source>
        <dbReference type="PROSITE" id="PS50003"/>
    </source>
</evidence>
<dbReference type="SMART" id="SM00324">
    <property type="entry name" value="RhoGAP"/>
    <property type="match status" value="1"/>
</dbReference>
<dbReference type="InterPro" id="IPR041681">
    <property type="entry name" value="PH_9"/>
</dbReference>
<feature type="region of interest" description="Disordered" evidence="2">
    <location>
        <begin position="622"/>
        <end position="643"/>
    </location>
</feature>
<dbReference type="GO" id="GO:0005096">
    <property type="term" value="F:GTPase activator activity"/>
    <property type="evidence" value="ECO:0007669"/>
    <property type="project" value="UniProtKB-KW"/>
</dbReference>
<evidence type="ECO:0000313" key="8">
    <source>
        <dbReference type="Proteomes" id="UP000009046"/>
    </source>
</evidence>
<dbReference type="PROSITE" id="PS50003">
    <property type="entry name" value="PH_DOMAIN"/>
    <property type="match status" value="1"/>
</dbReference>
<dbReference type="InterPro" id="IPR001202">
    <property type="entry name" value="WW_dom"/>
</dbReference>
<dbReference type="HOGENOM" id="CLU_261314_0_0_1"/>
<proteinExistence type="predicted"/>
<feature type="compositionally biased region" description="Low complexity" evidence="2">
    <location>
        <begin position="1038"/>
        <end position="1048"/>
    </location>
</feature>
<dbReference type="Pfam" id="PF00620">
    <property type="entry name" value="RhoGAP"/>
    <property type="match status" value="1"/>
</dbReference>
<dbReference type="EMBL" id="AAZO01004002">
    <property type="status" value="NOT_ANNOTATED_CDS"/>
    <property type="molecule type" value="Genomic_DNA"/>
</dbReference>
<feature type="compositionally biased region" description="Basic and acidic residues" evidence="2">
    <location>
        <begin position="852"/>
        <end position="868"/>
    </location>
</feature>
<dbReference type="PROSITE" id="PS50238">
    <property type="entry name" value="RHOGAP"/>
    <property type="match status" value="1"/>
</dbReference>
<dbReference type="PANTHER" id="PTHR23176:SF129">
    <property type="entry name" value="RHO GTPASE ACTIVATING PROTEIN AT 16F, ISOFORM E-RELATED"/>
    <property type="match status" value="1"/>
</dbReference>
<dbReference type="SUPFAM" id="SSF48350">
    <property type="entry name" value="GTPase activation domain, GAP"/>
    <property type="match status" value="1"/>
</dbReference>
<feature type="domain" description="PH" evidence="3">
    <location>
        <begin position="911"/>
        <end position="1023"/>
    </location>
</feature>
<feature type="compositionally biased region" description="Pro residues" evidence="2">
    <location>
        <begin position="1028"/>
        <end position="1037"/>
    </location>
</feature>
<feature type="region of interest" description="Disordered" evidence="2">
    <location>
        <begin position="849"/>
        <end position="875"/>
    </location>
</feature>
<dbReference type="CDD" id="cd13233">
    <property type="entry name" value="PH_ARHGAP9-like"/>
    <property type="match status" value="1"/>
</dbReference>
<reference evidence="7" key="3">
    <citation type="submission" date="2021-02" db="UniProtKB">
        <authorList>
            <consortium name="EnsemblMetazoa"/>
        </authorList>
    </citation>
    <scope>IDENTIFICATION</scope>
    <source>
        <strain evidence="7">USDA</strain>
    </source>
</reference>
<dbReference type="Pfam" id="PF15410">
    <property type="entry name" value="PH_9"/>
    <property type="match status" value="1"/>
</dbReference>
<dbReference type="InterPro" id="IPR050729">
    <property type="entry name" value="Rho-GAP"/>
</dbReference>
<evidence type="ECO:0000313" key="7">
    <source>
        <dbReference type="EnsemblMetazoa" id="PHUM343790-PA"/>
    </source>
</evidence>
<feature type="region of interest" description="Disordered" evidence="2">
    <location>
        <begin position="1026"/>
        <end position="1076"/>
    </location>
</feature>
<keyword evidence="1" id="KW-0343">GTPase activation</keyword>
<name>E0VNR9_PEDHC</name>
<protein>
    <submittedName>
        <fullName evidence="6 7">Rho GTPase activating protein, putative</fullName>
    </submittedName>
</protein>
<dbReference type="CTD" id="8231849"/>
<dbReference type="InParanoid" id="E0VNR9"/>
<dbReference type="InterPro" id="IPR011993">
    <property type="entry name" value="PH-like_dom_sf"/>
</dbReference>
<dbReference type="PROSITE" id="PS50020">
    <property type="entry name" value="WW_DOMAIN_2"/>
    <property type="match status" value="1"/>
</dbReference>
<dbReference type="InterPro" id="IPR000198">
    <property type="entry name" value="RhoGAP_dom"/>
</dbReference>
<dbReference type="RefSeq" id="XP_002427763.1">
    <property type="nucleotide sequence ID" value="XM_002427718.1"/>
</dbReference>
<dbReference type="FunFam" id="1.10.555.10:FF:000071">
    <property type="entry name" value="Rho GTPase activating protein 27"/>
    <property type="match status" value="1"/>
</dbReference>
<evidence type="ECO:0000256" key="1">
    <source>
        <dbReference type="ARBA" id="ARBA00022468"/>
    </source>
</evidence>
<reference evidence="6" key="2">
    <citation type="submission" date="2007-04" db="EMBL/GenBank/DDBJ databases">
        <title>The genome of the human body louse.</title>
        <authorList>
            <consortium name="The Human Body Louse Genome Consortium"/>
            <person name="Kirkness E."/>
            <person name="Walenz B."/>
            <person name="Hass B."/>
            <person name="Bruggner R."/>
            <person name="Strausberg R."/>
        </authorList>
    </citation>
    <scope>NUCLEOTIDE SEQUENCE</scope>
    <source>
        <strain evidence="6">USDA</strain>
    </source>
</reference>
<dbReference type="Proteomes" id="UP000009046">
    <property type="component" value="Unassembled WGS sequence"/>
</dbReference>
<dbReference type="EMBL" id="DS235346">
    <property type="protein sequence ID" value="EEB15025.1"/>
    <property type="molecule type" value="Genomic_DNA"/>
</dbReference>
<reference evidence="6" key="1">
    <citation type="submission" date="2007-04" db="EMBL/GenBank/DDBJ databases">
        <title>Annotation of Pediculus humanus corporis strain USDA.</title>
        <authorList>
            <person name="Kirkness E."/>
            <person name="Hannick L."/>
            <person name="Hass B."/>
            <person name="Bruggner R."/>
            <person name="Lawson D."/>
            <person name="Bidwell S."/>
            <person name="Joardar V."/>
            <person name="Caler E."/>
            <person name="Walenz B."/>
            <person name="Inman J."/>
            <person name="Schobel S."/>
            <person name="Galinsky K."/>
            <person name="Amedeo P."/>
            <person name="Strausberg R."/>
        </authorList>
    </citation>
    <scope>NUCLEOTIDE SEQUENCE</scope>
    <source>
        <strain evidence="6">USDA</strain>
    </source>
</reference>
<dbReference type="OrthoDB" id="79452at2759"/>
<dbReference type="SUPFAM" id="SSF50729">
    <property type="entry name" value="PH domain-like"/>
    <property type="match status" value="1"/>
</dbReference>
<organism>
    <name type="scientific">Pediculus humanus subsp. corporis</name>
    <name type="common">Body louse</name>
    <dbReference type="NCBI Taxonomy" id="121224"/>
    <lineage>
        <taxon>Eukaryota</taxon>
        <taxon>Metazoa</taxon>
        <taxon>Ecdysozoa</taxon>
        <taxon>Arthropoda</taxon>
        <taxon>Hexapoda</taxon>
        <taxon>Insecta</taxon>
        <taxon>Pterygota</taxon>
        <taxon>Neoptera</taxon>
        <taxon>Paraneoptera</taxon>
        <taxon>Psocodea</taxon>
        <taxon>Troctomorpha</taxon>
        <taxon>Phthiraptera</taxon>
        <taxon>Anoplura</taxon>
        <taxon>Pediculidae</taxon>
        <taxon>Pediculus</taxon>
    </lineage>
</organism>
<dbReference type="STRING" id="121224.E0VNR9"/>
<dbReference type="GO" id="GO:0007165">
    <property type="term" value="P:signal transduction"/>
    <property type="evidence" value="ECO:0007669"/>
    <property type="project" value="InterPro"/>
</dbReference>
<evidence type="ECO:0000259" key="5">
    <source>
        <dbReference type="PROSITE" id="PS50238"/>
    </source>
</evidence>
<feature type="domain" description="Rho-GAP" evidence="5">
    <location>
        <begin position="1113"/>
        <end position="1302"/>
    </location>
</feature>
<dbReference type="VEuPathDB" id="VectorBase:PHUM343790"/>